<organism evidence="2 3">
    <name type="scientific">Pseudoalteromonas rubra</name>
    <dbReference type="NCBI Taxonomy" id="43658"/>
    <lineage>
        <taxon>Bacteria</taxon>
        <taxon>Pseudomonadati</taxon>
        <taxon>Pseudomonadota</taxon>
        <taxon>Gammaproteobacteria</taxon>
        <taxon>Alteromonadales</taxon>
        <taxon>Pseudoalteromonadaceae</taxon>
        <taxon>Pseudoalteromonas</taxon>
    </lineage>
</organism>
<gene>
    <name evidence="2" type="ORF">C3B51_20205</name>
</gene>
<reference evidence="2 3" key="1">
    <citation type="submission" date="2018-01" db="EMBL/GenBank/DDBJ databases">
        <title>Co-occurrence of chitin degradation, pigmentation and bioactivity in marine Pseudoalteromonas.</title>
        <authorList>
            <person name="Paulsen S."/>
            <person name="Gram L."/>
            <person name="Machado H."/>
        </authorList>
    </citation>
    <scope>NUCLEOTIDE SEQUENCE [LARGE SCALE GENOMIC DNA]</scope>
    <source>
        <strain evidence="2 3">S1946</strain>
    </source>
</reference>
<evidence type="ECO:0000256" key="1">
    <source>
        <dbReference type="SAM" id="Phobius"/>
    </source>
</evidence>
<dbReference type="Pfam" id="PF13332">
    <property type="entry name" value="Fil_haemagg_2"/>
    <property type="match status" value="1"/>
</dbReference>
<dbReference type="InterPro" id="IPR025157">
    <property type="entry name" value="Hemagglutinin_rpt"/>
</dbReference>
<proteinExistence type="predicted"/>
<feature type="non-terminal residue" evidence="2">
    <location>
        <position position="442"/>
    </location>
</feature>
<evidence type="ECO:0000313" key="3">
    <source>
        <dbReference type="Proteomes" id="UP000292345"/>
    </source>
</evidence>
<dbReference type="GO" id="GO:0003824">
    <property type="term" value="F:catalytic activity"/>
    <property type="evidence" value="ECO:0007669"/>
    <property type="project" value="UniProtKB-ARBA"/>
</dbReference>
<evidence type="ECO:0000313" key="2">
    <source>
        <dbReference type="EMBL" id="RZM74016.1"/>
    </source>
</evidence>
<name>A0A4Q7E0F0_9GAMM</name>
<dbReference type="Proteomes" id="UP000292345">
    <property type="component" value="Unassembled WGS sequence"/>
</dbReference>
<dbReference type="EMBL" id="PPUZ01000071">
    <property type="protein sequence ID" value="RZM74016.1"/>
    <property type="molecule type" value="Genomic_DNA"/>
</dbReference>
<dbReference type="AlphaFoldDB" id="A0A4Q7E0F0"/>
<comment type="caution">
    <text evidence="2">The sequence shown here is derived from an EMBL/GenBank/DDBJ whole genome shotgun (WGS) entry which is preliminary data.</text>
</comment>
<keyword evidence="1" id="KW-0472">Membrane</keyword>
<dbReference type="RefSeq" id="WP_130246206.1">
    <property type="nucleotide sequence ID" value="NZ_PPUZ01000071.1"/>
</dbReference>
<sequence length="442" mass="48794">MKKNDFSDRPVPFYKKAIAYLNIFMLLGQMSLPTLAYAYNAFDKLDATHVLNNSPAFTKTTGSSQTQYVKSEHIVELARAREAQSIAGFHRVLRKNRKHALPAPQYIPIMNGKIQVIFPHYPLAKQVGDRFVQTRLIRSQIYAELGRSLISPAYADETAQIVQLYQNAYELAGKGSVTFGEKIPQSVYNSFDKDFIWPEFREINGEQVLSPVLHLSAQTLETRAVNGHLVEFTGSDVNFRDITVNSGTLLTGRDTYLNTARDLNVNPGAEVASDGDLNLFVGGTLRNHSGTLSAAQNVQIIAGQYEQKTLVHRFSNRYEQGSRFGQIASVNGENISIYSMGDIVVQGGTINGNNISLRADGNIRLLSQQTSYVNNAPVGKYDHTSSEIEHLTTKLTAKDSIYLMASGAIELKAAELHADQGVIDILAGQGVYILNELNQSQS</sequence>
<keyword evidence="1" id="KW-1133">Transmembrane helix</keyword>
<keyword evidence="1" id="KW-0812">Transmembrane</keyword>
<feature type="transmembrane region" description="Helical" evidence="1">
    <location>
        <begin position="20"/>
        <end position="39"/>
    </location>
</feature>
<accession>A0A4Q7E0F0</accession>
<protein>
    <submittedName>
        <fullName evidence="2">Uncharacterized protein</fullName>
    </submittedName>
</protein>